<dbReference type="KEGG" id="scn:Solca_4464"/>
<sequence>MTFEEFFNKKKIDLDALKAARIELYNELKSHYEQMSEKSYDHTKKFWFNKLRLEFPLKEETKPRMEPTKTEDPVVPEQNNAVSTSSGGYKPMFRQKTNPSNQ</sequence>
<dbReference type="EMBL" id="CP003349">
    <property type="protein sequence ID" value="AFD09454.1"/>
    <property type="molecule type" value="Genomic_DNA"/>
</dbReference>
<dbReference type="Proteomes" id="UP000007590">
    <property type="component" value="Chromosome"/>
</dbReference>
<name>H8KNC1_SOLCM</name>
<dbReference type="RefSeq" id="WP_014682676.1">
    <property type="nucleotide sequence ID" value="NC_017770.1"/>
</dbReference>
<dbReference type="AlphaFoldDB" id="H8KNC1"/>
<organism evidence="2 3">
    <name type="scientific">Solitalea canadensis (strain ATCC 29591 / DSM 3403 / JCM 21819 / LMG 8368 / NBRC 15130 / NCIMB 12057 / USAM 9D)</name>
    <name type="common">Flexibacter canadensis</name>
    <dbReference type="NCBI Taxonomy" id="929556"/>
    <lineage>
        <taxon>Bacteria</taxon>
        <taxon>Pseudomonadati</taxon>
        <taxon>Bacteroidota</taxon>
        <taxon>Sphingobacteriia</taxon>
        <taxon>Sphingobacteriales</taxon>
        <taxon>Sphingobacteriaceae</taxon>
        <taxon>Solitalea</taxon>
    </lineage>
</organism>
<proteinExistence type="predicted"/>
<feature type="region of interest" description="Disordered" evidence="1">
    <location>
        <begin position="58"/>
        <end position="102"/>
    </location>
</feature>
<evidence type="ECO:0000256" key="1">
    <source>
        <dbReference type="SAM" id="MobiDB-lite"/>
    </source>
</evidence>
<dbReference type="HOGENOM" id="CLU_2275595_0_0_10"/>
<keyword evidence="3" id="KW-1185">Reference proteome</keyword>
<accession>H8KNC1</accession>
<gene>
    <name evidence="2" type="ordered locus">Solca_4464</name>
</gene>
<feature type="compositionally biased region" description="Polar residues" evidence="1">
    <location>
        <begin position="77"/>
        <end position="87"/>
    </location>
</feature>
<dbReference type="eggNOG" id="ENOG5031MC1">
    <property type="taxonomic scope" value="Bacteria"/>
</dbReference>
<feature type="compositionally biased region" description="Basic and acidic residues" evidence="1">
    <location>
        <begin position="58"/>
        <end position="72"/>
    </location>
</feature>
<evidence type="ECO:0000313" key="2">
    <source>
        <dbReference type="EMBL" id="AFD09454.1"/>
    </source>
</evidence>
<evidence type="ECO:0000313" key="3">
    <source>
        <dbReference type="Proteomes" id="UP000007590"/>
    </source>
</evidence>
<dbReference type="OrthoDB" id="853871at2"/>
<reference evidence="2" key="1">
    <citation type="submission" date="2012-02" db="EMBL/GenBank/DDBJ databases">
        <title>The complete genome of Solitalea canadensis DSM 3403.</title>
        <authorList>
            <consortium name="US DOE Joint Genome Institute (JGI-PGF)"/>
            <person name="Lucas S."/>
            <person name="Copeland A."/>
            <person name="Lapidus A."/>
            <person name="Glavina del Rio T."/>
            <person name="Dalin E."/>
            <person name="Tice H."/>
            <person name="Bruce D."/>
            <person name="Goodwin L."/>
            <person name="Pitluck S."/>
            <person name="Peters L."/>
            <person name="Ovchinnikova G."/>
            <person name="Lu M."/>
            <person name="Kyrpides N."/>
            <person name="Mavromatis K."/>
            <person name="Ivanova N."/>
            <person name="Brettin T."/>
            <person name="Detter J.C."/>
            <person name="Han C."/>
            <person name="Larimer F."/>
            <person name="Land M."/>
            <person name="Hauser L."/>
            <person name="Markowitz V."/>
            <person name="Cheng J.-F."/>
            <person name="Hugenholtz P."/>
            <person name="Woyke T."/>
            <person name="Wu D."/>
            <person name="Spring S."/>
            <person name="Schroeder M."/>
            <person name="Kopitz M."/>
            <person name="Brambilla E."/>
            <person name="Klenk H.-P."/>
            <person name="Eisen J.A."/>
        </authorList>
    </citation>
    <scope>NUCLEOTIDE SEQUENCE</scope>
    <source>
        <strain evidence="2">DSM 3403</strain>
    </source>
</reference>
<protein>
    <submittedName>
        <fullName evidence="2">Uncharacterized protein</fullName>
    </submittedName>
</protein>
<dbReference type="STRING" id="929556.Solca_4464"/>